<dbReference type="GO" id="GO:0004497">
    <property type="term" value="F:monooxygenase activity"/>
    <property type="evidence" value="ECO:0007669"/>
    <property type="project" value="UniProtKB-KW"/>
</dbReference>
<reference evidence="8" key="2">
    <citation type="submission" date="2010-04" db="EMBL/GenBank/DDBJ databases">
        <authorList>
            <person name="Buell R."/>
            <person name="Hamilton J."/>
            <person name="Hostetler J."/>
        </authorList>
    </citation>
    <scope>NUCLEOTIDE SEQUENCE [LARGE SCALE GENOMIC DNA]</scope>
    <source>
        <strain evidence="8">DAOM:BR144</strain>
    </source>
</reference>
<evidence type="ECO:0008006" key="9">
    <source>
        <dbReference type="Google" id="ProtNLM"/>
    </source>
</evidence>
<dbReference type="InParanoid" id="K3W7E7"/>
<dbReference type="CDD" id="cd11064">
    <property type="entry name" value="CYP86A"/>
    <property type="match status" value="1"/>
</dbReference>
<dbReference type="InterPro" id="IPR001128">
    <property type="entry name" value="Cyt_P450"/>
</dbReference>
<organism evidence="7 8">
    <name type="scientific">Globisporangium ultimum (strain ATCC 200006 / CBS 805.95 / DAOM BR144)</name>
    <name type="common">Pythium ultimum</name>
    <dbReference type="NCBI Taxonomy" id="431595"/>
    <lineage>
        <taxon>Eukaryota</taxon>
        <taxon>Sar</taxon>
        <taxon>Stramenopiles</taxon>
        <taxon>Oomycota</taxon>
        <taxon>Peronosporomycetes</taxon>
        <taxon>Pythiales</taxon>
        <taxon>Pythiaceae</taxon>
        <taxon>Globisporangium</taxon>
    </lineage>
</organism>
<proteinExistence type="inferred from homology"/>
<dbReference type="VEuPathDB" id="FungiDB:PYU1_G000888"/>
<dbReference type="PRINTS" id="PR00385">
    <property type="entry name" value="P450"/>
</dbReference>
<dbReference type="InterPro" id="IPR002401">
    <property type="entry name" value="Cyt_P450_E_grp-I"/>
</dbReference>
<keyword evidence="6" id="KW-0503">Monooxygenase</keyword>
<evidence type="ECO:0000256" key="6">
    <source>
        <dbReference type="RuleBase" id="RU000461"/>
    </source>
</evidence>
<dbReference type="Gene3D" id="1.10.630.10">
    <property type="entry name" value="Cytochrome P450"/>
    <property type="match status" value="1"/>
</dbReference>
<dbReference type="AlphaFoldDB" id="K3W7E7"/>
<reference evidence="8" key="1">
    <citation type="journal article" date="2010" name="Genome Biol.">
        <title>Genome sequence of the necrotrophic plant pathogen Pythium ultimum reveals original pathogenicity mechanisms and effector repertoire.</title>
        <authorList>
            <person name="Levesque C.A."/>
            <person name="Brouwer H."/>
            <person name="Cano L."/>
            <person name="Hamilton J.P."/>
            <person name="Holt C."/>
            <person name="Huitema E."/>
            <person name="Raffaele S."/>
            <person name="Robideau G.P."/>
            <person name="Thines M."/>
            <person name="Win J."/>
            <person name="Zerillo M.M."/>
            <person name="Beakes G.W."/>
            <person name="Boore J.L."/>
            <person name="Busam D."/>
            <person name="Dumas B."/>
            <person name="Ferriera S."/>
            <person name="Fuerstenberg S.I."/>
            <person name="Gachon C.M."/>
            <person name="Gaulin E."/>
            <person name="Govers F."/>
            <person name="Grenville-Briggs L."/>
            <person name="Horner N."/>
            <person name="Hostetler J."/>
            <person name="Jiang R.H."/>
            <person name="Johnson J."/>
            <person name="Krajaejun T."/>
            <person name="Lin H."/>
            <person name="Meijer H.J."/>
            <person name="Moore B."/>
            <person name="Morris P."/>
            <person name="Phuntmart V."/>
            <person name="Puiu D."/>
            <person name="Shetty J."/>
            <person name="Stajich J.E."/>
            <person name="Tripathy S."/>
            <person name="Wawra S."/>
            <person name="van West P."/>
            <person name="Whitty B.R."/>
            <person name="Coutinho P.M."/>
            <person name="Henrissat B."/>
            <person name="Martin F."/>
            <person name="Thomas P.D."/>
            <person name="Tyler B.M."/>
            <person name="De Vries R.P."/>
            <person name="Kamoun S."/>
            <person name="Yandell M."/>
            <person name="Tisserat N."/>
            <person name="Buell C.R."/>
        </authorList>
    </citation>
    <scope>NUCLEOTIDE SEQUENCE</scope>
    <source>
        <strain evidence="8">DAOM:BR144</strain>
    </source>
</reference>
<dbReference type="InterPro" id="IPR036396">
    <property type="entry name" value="Cyt_P450_sf"/>
</dbReference>
<keyword evidence="8" id="KW-1185">Reference proteome</keyword>
<keyword evidence="5 6" id="KW-0349">Heme</keyword>
<keyword evidence="2 5" id="KW-0479">Metal-binding</keyword>
<reference evidence="7" key="3">
    <citation type="submission" date="2015-02" db="UniProtKB">
        <authorList>
            <consortium name="EnsemblProtists"/>
        </authorList>
    </citation>
    <scope>IDENTIFICATION</scope>
    <source>
        <strain evidence="7">DAOM BR144</strain>
    </source>
</reference>
<dbReference type="eggNOG" id="KOG0157">
    <property type="taxonomic scope" value="Eukaryota"/>
</dbReference>
<evidence type="ECO:0000256" key="3">
    <source>
        <dbReference type="ARBA" id="ARBA00023002"/>
    </source>
</evidence>
<dbReference type="PRINTS" id="PR00463">
    <property type="entry name" value="EP450I"/>
</dbReference>
<comment type="cofactor">
    <cofactor evidence="5">
        <name>heme</name>
        <dbReference type="ChEBI" id="CHEBI:30413"/>
    </cofactor>
</comment>
<dbReference type="PANTHER" id="PTHR24296">
    <property type="entry name" value="CYTOCHROME P450"/>
    <property type="match status" value="1"/>
</dbReference>
<dbReference type="STRING" id="431595.K3W7E7"/>
<dbReference type="HOGENOM" id="CLU_001570_27_2_1"/>
<dbReference type="Proteomes" id="UP000019132">
    <property type="component" value="Unassembled WGS sequence"/>
</dbReference>
<evidence type="ECO:0000256" key="1">
    <source>
        <dbReference type="ARBA" id="ARBA00010617"/>
    </source>
</evidence>
<name>K3W7E7_GLOUD</name>
<evidence type="ECO:0000256" key="5">
    <source>
        <dbReference type="PIRSR" id="PIRSR602401-1"/>
    </source>
</evidence>
<evidence type="ECO:0000256" key="2">
    <source>
        <dbReference type="ARBA" id="ARBA00022723"/>
    </source>
</evidence>
<dbReference type="EnsemblProtists" id="PYU1_T000888">
    <property type="protein sequence ID" value="PYU1_T000888"/>
    <property type="gene ID" value="PYU1_G000888"/>
</dbReference>
<dbReference type="GO" id="GO:0006629">
    <property type="term" value="P:lipid metabolic process"/>
    <property type="evidence" value="ECO:0007669"/>
    <property type="project" value="UniProtKB-ARBA"/>
</dbReference>
<dbReference type="PROSITE" id="PS00086">
    <property type="entry name" value="CYTOCHROME_P450"/>
    <property type="match status" value="1"/>
</dbReference>
<dbReference type="SUPFAM" id="SSF48264">
    <property type="entry name" value="Cytochrome P450"/>
    <property type="match status" value="1"/>
</dbReference>
<dbReference type="Pfam" id="PF00067">
    <property type="entry name" value="p450"/>
    <property type="match status" value="1"/>
</dbReference>
<sequence length="495" mass="55749">MFRQRDRFHDWITEECKRQKGKPWLLTAIGRPPSIVVSTVDAFEDVLSKQFKTFEKGPLGRAISQDFFGQGIFSSDGVNWIHQRKTASHLFSLQMTRDIMEGVVLEETANVCNILDAACESHEQVEFKDLMDYFSTDVFVRIGFGVDLGCLKNEQEPEFFRAFSRCSAVIGHRIHQPMWLWQLKRFLDVGIEKQFKKDIKLVNDKIYEVIDKSMTINAAAKKNRGDGATMPPTKDLISLFLDKECNEYKDGDETVRVETTPQLIRDIALNFIGAGRGTTAYSFSWFIVMMNRYPDAMKKVRAELQTVLPELCQGTKKIPTVEDVKKLVYLEAALKESLRLNPPGPANARTANQDTTLSDGTFIKAGTRVLLPTYALSRMSWAWGDDACEYKPERWIDPATGKLFVVSPYKFMIFHAGPRLCLGIKLAMMELKIVLATMLSRYELKITQNPFEISYATSIVLPIKGHLYVNVAHANNAKTSASPGPVDSAVSAGGA</sequence>
<accession>K3W7E7</accession>
<dbReference type="GO" id="GO:0016705">
    <property type="term" value="F:oxidoreductase activity, acting on paired donors, with incorporation or reduction of molecular oxygen"/>
    <property type="evidence" value="ECO:0007669"/>
    <property type="project" value="InterPro"/>
</dbReference>
<protein>
    <recommendedName>
        <fullName evidence="9">Cytochrome P450</fullName>
    </recommendedName>
</protein>
<feature type="binding site" description="axial binding residue" evidence="5">
    <location>
        <position position="421"/>
    </location>
    <ligand>
        <name>heme</name>
        <dbReference type="ChEBI" id="CHEBI:30413"/>
    </ligand>
    <ligandPart>
        <name>Fe</name>
        <dbReference type="ChEBI" id="CHEBI:18248"/>
    </ligandPart>
</feature>
<dbReference type="OMA" id="GWLWRIK"/>
<dbReference type="EMBL" id="GL376620">
    <property type="status" value="NOT_ANNOTATED_CDS"/>
    <property type="molecule type" value="Genomic_DNA"/>
</dbReference>
<evidence type="ECO:0000256" key="4">
    <source>
        <dbReference type="ARBA" id="ARBA00023004"/>
    </source>
</evidence>
<dbReference type="GO" id="GO:0005506">
    <property type="term" value="F:iron ion binding"/>
    <property type="evidence" value="ECO:0007669"/>
    <property type="project" value="InterPro"/>
</dbReference>
<evidence type="ECO:0000313" key="8">
    <source>
        <dbReference type="Proteomes" id="UP000019132"/>
    </source>
</evidence>
<evidence type="ECO:0000313" key="7">
    <source>
        <dbReference type="EnsemblProtists" id="PYU1_T000888"/>
    </source>
</evidence>
<keyword evidence="4 5" id="KW-0408">Iron</keyword>
<comment type="similarity">
    <text evidence="1 6">Belongs to the cytochrome P450 family.</text>
</comment>
<dbReference type="InterPro" id="IPR017972">
    <property type="entry name" value="Cyt_P450_CS"/>
</dbReference>
<dbReference type="GO" id="GO:0020037">
    <property type="term" value="F:heme binding"/>
    <property type="evidence" value="ECO:0007669"/>
    <property type="project" value="InterPro"/>
</dbReference>
<keyword evidence="3 6" id="KW-0560">Oxidoreductase</keyword>